<dbReference type="InterPro" id="IPR004513">
    <property type="entry name" value="FtsX"/>
</dbReference>
<gene>
    <name evidence="14" type="primary">ftsX</name>
    <name evidence="14" type="ORF">ACFQ03_15225</name>
</gene>
<keyword evidence="7 11" id="KW-1133">Transmembrane helix</keyword>
<evidence type="ECO:0000259" key="12">
    <source>
        <dbReference type="Pfam" id="PF02687"/>
    </source>
</evidence>
<evidence type="ECO:0000256" key="3">
    <source>
        <dbReference type="ARBA" id="ARBA00021907"/>
    </source>
</evidence>
<comment type="similarity">
    <text evidence="2 10">Belongs to the ABC-4 integral membrane protein family. FtsX subfamily.</text>
</comment>
<evidence type="ECO:0000313" key="15">
    <source>
        <dbReference type="Proteomes" id="UP001597120"/>
    </source>
</evidence>
<evidence type="ECO:0000256" key="4">
    <source>
        <dbReference type="ARBA" id="ARBA00022475"/>
    </source>
</evidence>
<evidence type="ECO:0000256" key="11">
    <source>
        <dbReference type="SAM" id="Phobius"/>
    </source>
</evidence>
<dbReference type="RefSeq" id="WP_379289203.1">
    <property type="nucleotide sequence ID" value="NZ_JBHTIU010000048.1"/>
</dbReference>
<keyword evidence="5 10" id="KW-0132">Cell division</keyword>
<organism evidence="14 15">
    <name type="scientific">Paenibacillus residui</name>
    <dbReference type="NCBI Taxonomy" id="629724"/>
    <lineage>
        <taxon>Bacteria</taxon>
        <taxon>Bacillati</taxon>
        <taxon>Bacillota</taxon>
        <taxon>Bacilli</taxon>
        <taxon>Bacillales</taxon>
        <taxon>Paenibacillaceae</taxon>
        <taxon>Paenibacillus</taxon>
    </lineage>
</organism>
<proteinExistence type="inferred from homology"/>
<dbReference type="Proteomes" id="UP001597120">
    <property type="component" value="Unassembled WGS sequence"/>
</dbReference>
<dbReference type="Gene3D" id="3.30.70.3040">
    <property type="match status" value="1"/>
</dbReference>
<reference evidence="15" key="1">
    <citation type="journal article" date="2019" name="Int. J. Syst. Evol. Microbiol.">
        <title>The Global Catalogue of Microorganisms (GCM) 10K type strain sequencing project: providing services to taxonomists for standard genome sequencing and annotation.</title>
        <authorList>
            <consortium name="The Broad Institute Genomics Platform"/>
            <consortium name="The Broad Institute Genome Sequencing Center for Infectious Disease"/>
            <person name="Wu L."/>
            <person name="Ma J."/>
        </authorList>
    </citation>
    <scope>NUCLEOTIDE SEQUENCE [LARGE SCALE GENOMIC DNA]</scope>
    <source>
        <strain evidence="15">CCUG 57263</strain>
    </source>
</reference>
<keyword evidence="6 11" id="KW-0812">Transmembrane</keyword>
<dbReference type="NCBIfam" id="NF038347">
    <property type="entry name" value="FtsX_Gpos"/>
    <property type="match status" value="1"/>
</dbReference>
<dbReference type="Pfam" id="PF02687">
    <property type="entry name" value="FtsX"/>
    <property type="match status" value="1"/>
</dbReference>
<dbReference type="EMBL" id="JBHTIU010000048">
    <property type="protein sequence ID" value="MFD0870506.1"/>
    <property type="molecule type" value="Genomic_DNA"/>
</dbReference>
<evidence type="ECO:0000313" key="14">
    <source>
        <dbReference type="EMBL" id="MFD0870506.1"/>
    </source>
</evidence>
<keyword evidence="4 10" id="KW-1003">Cell membrane</keyword>
<dbReference type="PIRSF" id="PIRSF003097">
    <property type="entry name" value="FtsX"/>
    <property type="match status" value="1"/>
</dbReference>
<evidence type="ECO:0000256" key="2">
    <source>
        <dbReference type="ARBA" id="ARBA00007379"/>
    </source>
</evidence>
<comment type="caution">
    <text evidence="14">The sequence shown here is derived from an EMBL/GenBank/DDBJ whole genome shotgun (WGS) entry which is preliminary data.</text>
</comment>
<name>A0ABW3DC05_9BACL</name>
<evidence type="ECO:0000256" key="5">
    <source>
        <dbReference type="ARBA" id="ARBA00022618"/>
    </source>
</evidence>
<feature type="domain" description="ABC3 transporter permease C-terminal" evidence="12">
    <location>
        <begin position="183"/>
        <end position="302"/>
    </location>
</feature>
<feature type="transmembrane region" description="Helical" evidence="11">
    <location>
        <begin position="223"/>
        <end position="252"/>
    </location>
</feature>
<dbReference type="PANTHER" id="PTHR47755">
    <property type="entry name" value="CELL DIVISION PROTEIN FTSX"/>
    <property type="match status" value="1"/>
</dbReference>
<dbReference type="PANTHER" id="PTHR47755:SF1">
    <property type="entry name" value="CELL DIVISION PROTEIN FTSX"/>
    <property type="match status" value="1"/>
</dbReference>
<feature type="transmembrane region" description="Helical" evidence="11">
    <location>
        <begin position="272"/>
        <end position="294"/>
    </location>
</feature>
<sequence>MTISTLGRHFREGGKNIIRNGWMTFASISSISISLFILGLFLILSLNVNYLTEQIEKQVEIKVFLELETPQEEIEAIEAGITGMPEVEKNTFVSKEEGLEILREKMGESGEAYLEGLDGENNPLNDSFTVEVKEPSQVGMVAQKIEALNTGKDPAPIVSVNYGKGTVDTLFKVTSIIRNVGLVLVVCLALTAMFLISNTIKLTIMARNREIKIMKLVGATNSFINWPFFIEGALLGLIGSIIPIGILSYGYFELLKSTQADISVFMVHFKPLLEVIYPVGILLLSIGLVIGIWGSTISVRKYLKV</sequence>
<evidence type="ECO:0000259" key="13">
    <source>
        <dbReference type="Pfam" id="PF18075"/>
    </source>
</evidence>
<dbReference type="Pfam" id="PF18075">
    <property type="entry name" value="FtsX_ECD"/>
    <property type="match status" value="1"/>
</dbReference>
<keyword evidence="15" id="KW-1185">Reference proteome</keyword>
<dbReference type="InterPro" id="IPR040690">
    <property type="entry name" value="FtsX_ECD"/>
</dbReference>
<keyword evidence="8 10" id="KW-0472">Membrane</keyword>
<evidence type="ECO:0000256" key="8">
    <source>
        <dbReference type="ARBA" id="ARBA00023136"/>
    </source>
</evidence>
<feature type="domain" description="FtsX extracellular" evidence="13">
    <location>
        <begin position="59"/>
        <end position="148"/>
    </location>
</feature>
<comment type="subcellular location">
    <subcellularLocation>
        <location evidence="1">Cell membrane</location>
        <topology evidence="1">Multi-pass membrane protein</topology>
    </subcellularLocation>
</comment>
<evidence type="ECO:0000256" key="7">
    <source>
        <dbReference type="ARBA" id="ARBA00022989"/>
    </source>
</evidence>
<evidence type="ECO:0000256" key="6">
    <source>
        <dbReference type="ARBA" id="ARBA00022692"/>
    </source>
</evidence>
<comment type="function">
    <text evidence="10">Part of the ABC transporter FtsEX involved in asymmetric cellular division facilitating the initiation of sporulation.</text>
</comment>
<feature type="transmembrane region" description="Helical" evidence="11">
    <location>
        <begin position="180"/>
        <end position="202"/>
    </location>
</feature>
<evidence type="ECO:0000256" key="1">
    <source>
        <dbReference type="ARBA" id="ARBA00004651"/>
    </source>
</evidence>
<keyword evidence="9 10" id="KW-0131">Cell cycle</keyword>
<feature type="transmembrane region" description="Helical" evidence="11">
    <location>
        <begin position="21"/>
        <end position="44"/>
    </location>
</feature>
<accession>A0ABW3DC05</accession>
<evidence type="ECO:0000256" key="10">
    <source>
        <dbReference type="PIRNR" id="PIRNR003097"/>
    </source>
</evidence>
<protein>
    <recommendedName>
        <fullName evidence="3 10">Cell division protein FtsX</fullName>
    </recommendedName>
</protein>
<evidence type="ECO:0000256" key="9">
    <source>
        <dbReference type="ARBA" id="ARBA00023306"/>
    </source>
</evidence>
<dbReference type="InterPro" id="IPR058204">
    <property type="entry name" value="FtsX_firmicutes-type"/>
</dbReference>
<dbReference type="InterPro" id="IPR003838">
    <property type="entry name" value="ABC3_permease_C"/>
</dbReference>